<feature type="compositionally biased region" description="Basic and acidic residues" evidence="1">
    <location>
        <begin position="44"/>
        <end position="55"/>
    </location>
</feature>
<keyword evidence="4" id="KW-1185">Reference proteome</keyword>
<protein>
    <submittedName>
        <fullName evidence="2">Uncharacterized protein</fullName>
    </submittedName>
</protein>
<feature type="region of interest" description="Disordered" evidence="1">
    <location>
        <begin position="1"/>
        <end position="162"/>
    </location>
</feature>
<reference evidence="2" key="1">
    <citation type="submission" date="2013-07" db="EMBL/GenBank/DDBJ databases">
        <title>The Genome Sequence of Cryptococcus dejecticola CBS10117.</title>
        <authorList>
            <consortium name="The Broad Institute Genome Sequencing Platform"/>
            <person name="Cuomo C."/>
            <person name="Litvintseva A."/>
            <person name="Chen Y."/>
            <person name="Heitman J."/>
            <person name="Sun S."/>
            <person name="Springer D."/>
            <person name="Dromer F."/>
            <person name="Young S.K."/>
            <person name="Zeng Q."/>
            <person name="Gargeya S."/>
            <person name="Fitzgerald M."/>
            <person name="Abouelleil A."/>
            <person name="Alvarado L."/>
            <person name="Berlin A.M."/>
            <person name="Chapman S.B."/>
            <person name="Dewar J."/>
            <person name="Goldberg J."/>
            <person name="Griggs A."/>
            <person name="Gujja S."/>
            <person name="Hansen M."/>
            <person name="Howarth C."/>
            <person name="Imamovic A."/>
            <person name="Larimer J."/>
            <person name="McCowan C."/>
            <person name="Murphy C."/>
            <person name="Pearson M."/>
            <person name="Priest M."/>
            <person name="Roberts A."/>
            <person name="Saif S."/>
            <person name="Shea T."/>
            <person name="Sykes S."/>
            <person name="Wortman J."/>
            <person name="Nusbaum C."/>
            <person name="Birren B."/>
        </authorList>
    </citation>
    <scope>NUCLEOTIDE SEQUENCE [LARGE SCALE GENOMIC DNA]</scope>
    <source>
        <strain evidence="2">CBS 10117</strain>
    </source>
</reference>
<feature type="compositionally biased region" description="Polar residues" evidence="1">
    <location>
        <begin position="137"/>
        <end position="151"/>
    </location>
</feature>
<dbReference type="KEGG" id="kdj:28965457"/>
<name>A0A1A6ABX2_9TREE</name>
<reference evidence="3" key="3">
    <citation type="submission" date="2024-02" db="EMBL/GenBank/DDBJ databases">
        <title>Comparative genomics of Cryptococcus and Kwoniella reveals pathogenesis evolution and contrasting modes of karyotype evolution via chromosome fusion or intercentromeric recombination.</title>
        <authorList>
            <person name="Coelho M.A."/>
            <person name="David-Palma M."/>
            <person name="Shea T."/>
            <person name="Bowers K."/>
            <person name="McGinley-Smith S."/>
            <person name="Mohammad A.W."/>
            <person name="Gnirke A."/>
            <person name="Yurkov A.M."/>
            <person name="Nowrousian M."/>
            <person name="Sun S."/>
            <person name="Cuomo C.A."/>
            <person name="Heitman J."/>
        </authorList>
    </citation>
    <scope>NUCLEOTIDE SEQUENCE</scope>
    <source>
        <strain evidence="3">CBS 10117</strain>
    </source>
</reference>
<feature type="compositionally biased region" description="Polar residues" evidence="1">
    <location>
        <begin position="112"/>
        <end position="127"/>
    </location>
</feature>
<evidence type="ECO:0000313" key="3">
    <source>
        <dbReference type="EMBL" id="WWC59545.1"/>
    </source>
</evidence>
<evidence type="ECO:0000256" key="1">
    <source>
        <dbReference type="SAM" id="MobiDB-lite"/>
    </source>
</evidence>
<accession>A0A1A6ABX2</accession>
<feature type="compositionally biased region" description="Polar residues" evidence="1">
    <location>
        <begin position="1"/>
        <end position="10"/>
    </location>
</feature>
<dbReference type="Proteomes" id="UP000078595">
    <property type="component" value="Chromosome 2"/>
</dbReference>
<reference evidence="3" key="2">
    <citation type="submission" date="2013-07" db="EMBL/GenBank/DDBJ databases">
        <authorList>
            <consortium name="The Broad Institute Genome Sequencing Platform"/>
            <person name="Cuomo C."/>
            <person name="Litvintseva A."/>
            <person name="Chen Y."/>
            <person name="Heitman J."/>
            <person name="Sun S."/>
            <person name="Springer D."/>
            <person name="Dromer F."/>
            <person name="Young S.K."/>
            <person name="Zeng Q."/>
            <person name="Gargeya S."/>
            <person name="Fitzgerald M."/>
            <person name="Abouelleil A."/>
            <person name="Alvarado L."/>
            <person name="Berlin A.M."/>
            <person name="Chapman S.B."/>
            <person name="Dewar J."/>
            <person name="Goldberg J."/>
            <person name="Griggs A."/>
            <person name="Gujja S."/>
            <person name="Hansen M."/>
            <person name="Howarth C."/>
            <person name="Imamovic A."/>
            <person name="Larimer J."/>
            <person name="McCowan C."/>
            <person name="Murphy C."/>
            <person name="Pearson M."/>
            <person name="Priest M."/>
            <person name="Roberts A."/>
            <person name="Saif S."/>
            <person name="Shea T."/>
            <person name="Sykes S."/>
            <person name="Wortman J."/>
            <person name="Nusbaum C."/>
            <person name="Birren B."/>
        </authorList>
    </citation>
    <scope>NUCLEOTIDE SEQUENCE</scope>
    <source>
        <strain evidence="3">CBS 10117</strain>
    </source>
</reference>
<feature type="compositionally biased region" description="Polar residues" evidence="1">
    <location>
        <begin position="64"/>
        <end position="77"/>
    </location>
</feature>
<dbReference type="EMBL" id="KI894028">
    <property type="protein sequence ID" value="OBR87550.1"/>
    <property type="molecule type" value="Genomic_DNA"/>
</dbReference>
<organism evidence="2">
    <name type="scientific">Kwoniella dejecticola CBS 10117</name>
    <dbReference type="NCBI Taxonomy" id="1296121"/>
    <lineage>
        <taxon>Eukaryota</taxon>
        <taxon>Fungi</taxon>
        <taxon>Dikarya</taxon>
        <taxon>Basidiomycota</taxon>
        <taxon>Agaricomycotina</taxon>
        <taxon>Tremellomycetes</taxon>
        <taxon>Tremellales</taxon>
        <taxon>Cryptococcaceae</taxon>
        <taxon>Kwoniella</taxon>
    </lineage>
</organism>
<dbReference type="EMBL" id="CP144531">
    <property type="protein sequence ID" value="WWC59545.1"/>
    <property type="molecule type" value="Genomic_DNA"/>
</dbReference>
<gene>
    <name evidence="2" type="ORF">I303_01758</name>
    <name evidence="3" type="ORF">I303_102101</name>
</gene>
<dbReference type="GeneID" id="28965457"/>
<sequence length="162" mass="17201">MSSPGNNPDTGTYHFSYPARTKPPSLTTSANTASTEGSLGSRVGLERKRSRDLLNDLRAMSVRDNASAQQSNSSTDVRSPRDEEERSSDPSRSITKHTSIDISSAPRGPSKTGPSATPWDDQSSTTAGRGEEGYECTVSSATKGEASQNSIARKVSGYLTGR</sequence>
<feature type="compositionally biased region" description="Basic and acidic residues" evidence="1">
    <location>
        <begin position="78"/>
        <end position="89"/>
    </location>
</feature>
<dbReference type="AlphaFoldDB" id="A0A1A6ABX2"/>
<proteinExistence type="predicted"/>
<evidence type="ECO:0000313" key="4">
    <source>
        <dbReference type="Proteomes" id="UP000078595"/>
    </source>
</evidence>
<feature type="compositionally biased region" description="Polar residues" evidence="1">
    <location>
        <begin position="24"/>
        <end position="38"/>
    </location>
</feature>
<dbReference type="RefSeq" id="XP_018265392.1">
    <property type="nucleotide sequence ID" value="XM_018405111.1"/>
</dbReference>
<dbReference type="VEuPathDB" id="FungiDB:I303_01758"/>
<evidence type="ECO:0000313" key="2">
    <source>
        <dbReference type="EMBL" id="OBR87550.1"/>
    </source>
</evidence>